<feature type="transmembrane region" description="Helical" evidence="1">
    <location>
        <begin position="12"/>
        <end position="31"/>
    </location>
</feature>
<evidence type="ECO:0000313" key="2">
    <source>
        <dbReference type="EMBL" id="CNI39340.1"/>
    </source>
</evidence>
<gene>
    <name evidence="2" type="ORF">ERS008472_04023</name>
</gene>
<proteinExistence type="predicted"/>
<feature type="transmembrane region" description="Helical" evidence="1">
    <location>
        <begin position="43"/>
        <end position="64"/>
    </location>
</feature>
<dbReference type="Pfam" id="PF16083">
    <property type="entry name" value="Phage_holin_3_3"/>
    <property type="match status" value="1"/>
</dbReference>
<name>A0A0T9R1S1_9GAMM</name>
<evidence type="ECO:0000256" key="1">
    <source>
        <dbReference type="SAM" id="Phobius"/>
    </source>
</evidence>
<dbReference type="InterPro" id="IPR032126">
    <property type="entry name" value="LydA_holin"/>
</dbReference>
<dbReference type="SMR" id="A0A0T9R1S1"/>
<sequence length="104" mass="11476">MQALVPGDNFIITWLIIGALSAWGGLVRYILDKNNEEDEWSWVAVISQIIVSGFTGLIGGLLAFEGGTSRYMTFALAGLFGAMGNSALQYLWQRFFSQEIPPKE</sequence>
<organism evidence="2 3">
    <name type="scientific">Yersinia thracica</name>
    <dbReference type="NCBI Taxonomy" id="2890319"/>
    <lineage>
        <taxon>Bacteria</taxon>
        <taxon>Pseudomonadati</taxon>
        <taxon>Pseudomonadota</taxon>
        <taxon>Gammaproteobacteria</taxon>
        <taxon>Enterobacterales</taxon>
        <taxon>Yersiniaceae</taxon>
        <taxon>Yersinia</taxon>
    </lineage>
</organism>
<keyword evidence="1" id="KW-1133">Transmembrane helix</keyword>
<reference evidence="3" key="1">
    <citation type="submission" date="2015-03" db="EMBL/GenBank/DDBJ databases">
        <authorList>
            <consortium name="Pathogen Informatics"/>
            <person name="Murphy D."/>
        </authorList>
    </citation>
    <scope>NUCLEOTIDE SEQUENCE [LARGE SCALE GENOMIC DNA]</scope>
    <source>
        <strain evidence="3">IP6945</strain>
    </source>
</reference>
<dbReference type="EMBL" id="CQAW01000032">
    <property type="protein sequence ID" value="CNI39340.1"/>
    <property type="molecule type" value="Genomic_DNA"/>
</dbReference>
<keyword evidence="3" id="KW-1185">Reference proteome</keyword>
<protein>
    <submittedName>
        <fullName evidence="2">Putative phage-like protein</fullName>
    </submittedName>
</protein>
<dbReference type="AlphaFoldDB" id="A0A0T9R1S1"/>
<keyword evidence="1" id="KW-0812">Transmembrane</keyword>
<dbReference type="Proteomes" id="UP000041882">
    <property type="component" value="Unassembled WGS sequence"/>
</dbReference>
<dbReference type="RefSeq" id="WP_050116509.1">
    <property type="nucleotide sequence ID" value="NZ_CABHXQ010000010.1"/>
</dbReference>
<accession>A0A0T9R1S1</accession>
<keyword evidence="1" id="KW-0472">Membrane</keyword>
<feature type="transmembrane region" description="Helical" evidence="1">
    <location>
        <begin position="71"/>
        <end position="92"/>
    </location>
</feature>
<evidence type="ECO:0000313" key="3">
    <source>
        <dbReference type="Proteomes" id="UP000041882"/>
    </source>
</evidence>